<dbReference type="EMBL" id="CP129971">
    <property type="protein sequence ID" value="WMN12655.1"/>
    <property type="molecule type" value="Genomic_DNA"/>
</dbReference>
<dbReference type="RefSeq" id="WP_308350858.1">
    <property type="nucleotide sequence ID" value="NZ_CP129971.1"/>
</dbReference>
<proteinExistence type="predicted"/>
<gene>
    <name evidence="1" type="ORF">QYS49_34230</name>
</gene>
<protein>
    <submittedName>
        <fullName evidence="1">Uncharacterized protein</fullName>
    </submittedName>
</protein>
<dbReference type="Proteomes" id="UP001230496">
    <property type="component" value="Chromosome"/>
</dbReference>
<dbReference type="AlphaFoldDB" id="A0AA51NED7"/>
<name>A0AA51NED7_9BACT</name>
<organism evidence="1 2">
    <name type="scientific">Marivirga salinarum</name>
    <dbReference type="NCBI Taxonomy" id="3059078"/>
    <lineage>
        <taxon>Bacteria</taxon>
        <taxon>Pseudomonadati</taxon>
        <taxon>Bacteroidota</taxon>
        <taxon>Cytophagia</taxon>
        <taxon>Cytophagales</taxon>
        <taxon>Marivirgaceae</taxon>
        <taxon>Marivirga</taxon>
    </lineage>
</organism>
<dbReference type="KEGG" id="msaa:QYS49_34230"/>
<evidence type="ECO:0000313" key="1">
    <source>
        <dbReference type="EMBL" id="WMN12655.1"/>
    </source>
</evidence>
<evidence type="ECO:0000313" key="2">
    <source>
        <dbReference type="Proteomes" id="UP001230496"/>
    </source>
</evidence>
<keyword evidence="2" id="KW-1185">Reference proteome</keyword>
<reference evidence="1 2" key="1">
    <citation type="submission" date="2023-08" db="EMBL/GenBank/DDBJ databases">
        <title>Comparative genomics and taxonomic characterization of three novel marine species of genus Marivirga.</title>
        <authorList>
            <person name="Muhammad N."/>
            <person name="Kim S.-G."/>
        </authorList>
    </citation>
    <scope>NUCLEOTIDE SEQUENCE [LARGE SCALE GENOMIC DNA]</scope>
    <source>
        <strain evidence="1 2">BDSF4-3</strain>
    </source>
</reference>
<accession>A0AA51NED7</accession>
<sequence>MKILIISFLIASVGFCSLKCDESNLIDAYAFPENMEELIPYENQDKFTLIHNSGTEIPFEVFRNSTVETGGCDHCCDYYTYENEELFVISDYPFYDIQFNINAGEEGIFNYGISIGREYFSLDEDMQMSDSVKINDQYFHEVFKLKSNSYSEEYEREVDSLYFNYSTGILKIIQQNGDTYEIN</sequence>